<reference evidence="4 5" key="1">
    <citation type="submission" date="2015-05" db="EMBL/GenBank/DDBJ databases">
        <title>Whole genome sequence and identification of bacterial endophytes from Costus igneus.</title>
        <authorList>
            <person name="Lee Y.P."/>
            <person name="Gan H.M."/>
            <person name="Eng W."/>
            <person name="Wheatley M.S."/>
            <person name="Caraballo A."/>
            <person name="Polter S."/>
            <person name="Savka M.A."/>
            <person name="Hudson A.O."/>
        </authorList>
    </citation>
    <scope>NUCLEOTIDE SEQUENCE [LARGE SCALE GENOMIC DNA]</scope>
    <source>
        <strain evidence="4 5">RIT375</strain>
    </source>
</reference>
<dbReference type="Pfam" id="PF00534">
    <property type="entry name" value="Glycos_transf_1"/>
    <property type="match status" value="1"/>
</dbReference>
<dbReference type="Pfam" id="PF13439">
    <property type="entry name" value="Glyco_transf_4"/>
    <property type="match status" value="1"/>
</dbReference>
<protein>
    <submittedName>
        <fullName evidence="4">Glycosyl transferase family 1</fullName>
    </submittedName>
</protein>
<dbReference type="SUPFAM" id="SSF53756">
    <property type="entry name" value="UDP-Glycosyltransferase/glycogen phosphorylase"/>
    <property type="match status" value="1"/>
</dbReference>
<evidence type="ECO:0000313" key="4">
    <source>
        <dbReference type="EMBL" id="KLV17049.1"/>
    </source>
</evidence>
<dbReference type="InterPro" id="IPR001296">
    <property type="entry name" value="Glyco_trans_1"/>
</dbReference>
<dbReference type="InterPro" id="IPR028098">
    <property type="entry name" value="Glyco_trans_4-like_N"/>
</dbReference>
<dbReference type="AlphaFoldDB" id="A0A0J1HTM4"/>
<dbReference type="CDD" id="cd03801">
    <property type="entry name" value="GT4_PimA-like"/>
    <property type="match status" value="1"/>
</dbReference>
<comment type="similarity">
    <text evidence="1">Belongs to the glycosyltransferase group 1 family. Glycosyltransferase 4 subfamily.</text>
</comment>
<dbReference type="PATRIC" id="fig|1392.242.peg.1398"/>
<dbReference type="EMBL" id="LDPG01000013">
    <property type="protein sequence ID" value="KLV17049.1"/>
    <property type="molecule type" value="Genomic_DNA"/>
</dbReference>
<dbReference type="Proteomes" id="UP000035904">
    <property type="component" value="Unassembled WGS sequence"/>
</dbReference>
<organism evidence="4 5">
    <name type="scientific">Bacillus anthracis</name>
    <name type="common">anthrax bacterium</name>
    <dbReference type="NCBI Taxonomy" id="1392"/>
    <lineage>
        <taxon>Bacteria</taxon>
        <taxon>Bacillati</taxon>
        <taxon>Bacillota</taxon>
        <taxon>Bacilli</taxon>
        <taxon>Bacillales</taxon>
        <taxon>Bacillaceae</taxon>
        <taxon>Bacillus</taxon>
        <taxon>Bacillus cereus group</taxon>
    </lineage>
</organism>
<name>A0A0J1HTM4_BACAN</name>
<comment type="caution">
    <text evidence="4">The sequence shown here is derived from an EMBL/GenBank/DDBJ whole genome shotgun (WGS) entry which is preliminary data.</text>
</comment>
<dbReference type="PANTHER" id="PTHR12526:SF638">
    <property type="entry name" value="SPORE COAT PROTEIN SA"/>
    <property type="match status" value="1"/>
</dbReference>
<keyword evidence="4" id="KW-0808">Transferase</keyword>
<evidence type="ECO:0000259" key="2">
    <source>
        <dbReference type="Pfam" id="PF00534"/>
    </source>
</evidence>
<gene>
    <name evidence="4" type="ORF">ABW01_17645</name>
</gene>
<evidence type="ECO:0000313" key="5">
    <source>
        <dbReference type="Proteomes" id="UP000035904"/>
    </source>
</evidence>
<dbReference type="PANTHER" id="PTHR12526">
    <property type="entry name" value="GLYCOSYLTRANSFERASE"/>
    <property type="match status" value="1"/>
</dbReference>
<feature type="domain" description="Glycosyltransferase subfamily 4-like N-terminal" evidence="3">
    <location>
        <begin position="15"/>
        <end position="190"/>
    </location>
</feature>
<dbReference type="Gene3D" id="3.40.50.2000">
    <property type="entry name" value="Glycogen Phosphorylase B"/>
    <property type="match status" value="2"/>
</dbReference>
<evidence type="ECO:0000259" key="3">
    <source>
        <dbReference type="Pfam" id="PF13439"/>
    </source>
</evidence>
<proteinExistence type="inferred from homology"/>
<accession>A0A0J1HTM4</accession>
<dbReference type="RefSeq" id="WP_012680241.1">
    <property type="nucleotide sequence ID" value="NZ_CP168764.1"/>
</dbReference>
<dbReference type="GO" id="GO:0016757">
    <property type="term" value="F:glycosyltransferase activity"/>
    <property type="evidence" value="ECO:0007669"/>
    <property type="project" value="InterPro"/>
</dbReference>
<evidence type="ECO:0000256" key="1">
    <source>
        <dbReference type="ARBA" id="ARBA00009481"/>
    </source>
</evidence>
<feature type="domain" description="Glycosyl transferase family 1" evidence="2">
    <location>
        <begin position="204"/>
        <end position="375"/>
    </location>
</feature>
<sequence>MKIAIISTLMFDTSIGGVENHLRFMSKEFQKLGHEIKIFKPVWKHEYMDSNRVVDGVEIEYINMGKMPVDFRKFSGGKILKYLPGFLNKSMYMLSYKKVVTSISKYNPDLVWQHDFSANLLSTKRLSKKYPTVLTNHTGEYLMIQNNSILSKTLPRLLKHYSAVIGPSIELTPQTHKFSATIHNGVDTEQFYPLAVEEKDLLKKETLKEADNKFVIFCPRRWAPTKGIYYLAEAIRRIDKHPNIAGEIVVAFAGSDYEGYPLYADEVNEVLKHVQNVQIEKLGNVAVYDMIKYYQMSDLVIIPSLMEAVSLSAVESMACGTPVLSTNVGGMPELINDNIDGFLVNAKSSDEIADKILELYNNKETLNEVSKNCYQKVLEKYDWSAIAKETEHVLKQTL</sequence>